<dbReference type="GO" id="GO:0005829">
    <property type="term" value="C:cytosol"/>
    <property type="evidence" value="ECO:0007669"/>
    <property type="project" value="TreeGrafter"/>
</dbReference>
<feature type="domain" description="Response regulatory" evidence="7">
    <location>
        <begin position="10"/>
        <end position="123"/>
    </location>
</feature>
<keyword evidence="4" id="KW-0238">DNA-binding</keyword>
<reference evidence="9 10" key="1">
    <citation type="submission" date="2015-08" db="EMBL/GenBank/DDBJ databases">
        <title>Complete genome sequence of Sulfurifustis variabilis.</title>
        <authorList>
            <person name="Miura A."/>
            <person name="Kojima H."/>
            <person name="Fukui M."/>
        </authorList>
    </citation>
    <scope>NUCLEOTIDE SEQUENCE [LARGE SCALE GENOMIC DNA]</scope>
    <source>
        <strain evidence="10">skN76</strain>
    </source>
</reference>
<dbReference type="CDD" id="cd00156">
    <property type="entry name" value="REC"/>
    <property type="match status" value="1"/>
</dbReference>
<keyword evidence="3" id="KW-0805">Transcription regulation</keyword>
<dbReference type="PROSITE" id="PS50921">
    <property type="entry name" value="ANTAR"/>
    <property type="match status" value="1"/>
</dbReference>
<feature type="modified residue" description="4-aspartylphosphate" evidence="6">
    <location>
        <position position="59"/>
    </location>
</feature>
<dbReference type="InterPro" id="IPR008327">
    <property type="entry name" value="Sig_transdc_resp-reg_antiterm"/>
</dbReference>
<dbReference type="InterPro" id="IPR001789">
    <property type="entry name" value="Sig_transdc_resp-reg_receiver"/>
</dbReference>
<keyword evidence="10" id="KW-1185">Reference proteome</keyword>
<accession>A0A1C7AFS2</accession>
<feature type="domain" description="ANTAR" evidence="8">
    <location>
        <begin position="129"/>
        <end position="190"/>
    </location>
</feature>
<dbReference type="PANTHER" id="PTHR48111:SF1">
    <property type="entry name" value="TWO-COMPONENT RESPONSE REGULATOR ORR33"/>
    <property type="match status" value="1"/>
</dbReference>
<dbReference type="Pfam" id="PF00072">
    <property type="entry name" value="Response_reg"/>
    <property type="match status" value="1"/>
</dbReference>
<keyword evidence="2" id="KW-0902">Two-component regulatory system</keyword>
<dbReference type="AlphaFoldDB" id="A0A1C7AFS2"/>
<evidence type="ECO:0000256" key="3">
    <source>
        <dbReference type="ARBA" id="ARBA00023015"/>
    </source>
</evidence>
<organism evidence="9 10">
    <name type="scientific">Sulfurifustis variabilis</name>
    <dbReference type="NCBI Taxonomy" id="1675686"/>
    <lineage>
        <taxon>Bacteria</taxon>
        <taxon>Pseudomonadati</taxon>
        <taxon>Pseudomonadota</taxon>
        <taxon>Gammaproteobacteria</taxon>
        <taxon>Acidiferrobacterales</taxon>
        <taxon>Acidiferrobacteraceae</taxon>
        <taxon>Sulfurifustis</taxon>
    </lineage>
</organism>
<evidence type="ECO:0000313" key="9">
    <source>
        <dbReference type="EMBL" id="BAU50238.1"/>
    </source>
</evidence>
<dbReference type="RefSeq" id="WP_096462555.1">
    <property type="nucleotide sequence ID" value="NZ_AP014936.1"/>
</dbReference>
<sequence length="205" mass="22261">MNSASSAAPRLLLVDDDPIVLNTLGTGLSRMGYGIETFESANAALACYRAAPPDLVILDYRLPEMTGAELARAMIKEAYRPIIVLSAHSDAPTVREAVGLGVSAYLVKPVEAERLAPSIEAALARFAELEALLKQGMNLREGLEKNRIINTAIGIVMERSALPLDLAFESLRRLARDQRRPLRDVALELVDAVSTANGILQRLRD</sequence>
<gene>
    <name evidence="9" type="ORF">SVA_3704</name>
</gene>
<dbReference type="SMART" id="SM00448">
    <property type="entry name" value="REC"/>
    <property type="match status" value="1"/>
</dbReference>
<evidence type="ECO:0000259" key="7">
    <source>
        <dbReference type="PROSITE" id="PS50110"/>
    </source>
</evidence>
<dbReference type="OrthoDB" id="9800897at2"/>
<dbReference type="InterPro" id="IPR005561">
    <property type="entry name" value="ANTAR"/>
</dbReference>
<evidence type="ECO:0000256" key="4">
    <source>
        <dbReference type="ARBA" id="ARBA00023125"/>
    </source>
</evidence>
<evidence type="ECO:0000256" key="2">
    <source>
        <dbReference type="ARBA" id="ARBA00023012"/>
    </source>
</evidence>
<evidence type="ECO:0000256" key="5">
    <source>
        <dbReference type="ARBA" id="ARBA00023163"/>
    </source>
</evidence>
<dbReference type="GO" id="GO:0006355">
    <property type="term" value="P:regulation of DNA-templated transcription"/>
    <property type="evidence" value="ECO:0007669"/>
    <property type="project" value="TreeGrafter"/>
</dbReference>
<dbReference type="GO" id="GO:0000156">
    <property type="term" value="F:phosphorelay response regulator activity"/>
    <property type="evidence" value="ECO:0007669"/>
    <property type="project" value="TreeGrafter"/>
</dbReference>
<dbReference type="KEGG" id="sva:SVA_3704"/>
<dbReference type="GO" id="GO:0003723">
    <property type="term" value="F:RNA binding"/>
    <property type="evidence" value="ECO:0007669"/>
    <property type="project" value="InterPro"/>
</dbReference>
<dbReference type="Gene3D" id="1.10.10.10">
    <property type="entry name" value="Winged helix-like DNA-binding domain superfamily/Winged helix DNA-binding domain"/>
    <property type="match status" value="1"/>
</dbReference>
<keyword evidence="5" id="KW-0804">Transcription</keyword>
<dbReference type="Pfam" id="PF03861">
    <property type="entry name" value="ANTAR"/>
    <property type="match status" value="1"/>
</dbReference>
<dbReference type="Gene3D" id="3.40.50.2300">
    <property type="match status" value="1"/>
</dbReference>
<evidence type="ECO:0000256" key="6">
    <source>
        <dbReference type="PROSITE-ProRule" id="PRU00169"/>
    </source>
</evidence>
<dbReference type="PROSITE" id="PS50110">
    <property type="entry name" value="RESPONSE_REGULATORY"/>
    <property type="match status" value="1"/>
</dbReference>
<dbReference type="SUPFAM" id="SSF52172">
    <property type="entry name" value="CheY-like"/>
    <property type="match status" value="1"/>
</dbReference>
<dbReference type="EMBL" id="AP014936">
    <property type="protein sequence ID" value="BAU50238.1"/>
    <property type="molecule type" value="Genomic_DNA"/>
</dbReference>
<dbReference type="InterPro" id="IPR039420">
    <property type="entry name" value="WalR-like"/>
</dbReference>
<dbReference type="Proteomes" id="UP000218899">
    <property type="component" value="Chromosome"/>
</dbReference>
<name>A0A1C7AFS2_9GAMM</name>
<evidence type="ECO:0000259" key="8">
    <source>
        <dbReference type="PROSITE" id="PS50921"/>
    </source>
</evidence>
<protein>
    <submittedName>
        <fullName evidence="9">Response regulator receiver</fullName>
    </submittedName>
</protein>
<dbReference type="SMART" id="SM01012">
    <property type="entry name" value="ANTAR"/>
    <property type="match status" value="1"/>
</dbReference>
<dbReference type="PANTHER" id="PTHR48111">
    <property type="entry name" value="REGULATOR OF RPOS"/>
    <property type="match status" value="1"/>
</dbReference>
<dbReference type="InterPro" id="IPR011006">
    <property type="entry name" value="CheY-like_superfamily"/>
</dbReference>
<evidence type="ECO:0000313" key="10">
    <source>
        <dbReference type="Proteomes" id="UP000218899"/>
    </source>
</evidence>
<proteinExistence type="predicted"/>
<dbReference type="InterPro" id="IPR036388">
    <property type="entry name" value="WH-like_DNA-bd_sf"/>
</dbReference>
<dbReference type="GO" id="GO:0000976">
    <property type="term" value="F:transcription cis-regulatory region binding"/>
    <property type="evidence" value="ECO:0007669"/>
    <property type="project" value="TreeGrafter"/>
</dbReference>
<dbReference type="PIRSF" id="PIRSF036382">
    <property type="entry name" value="RR_antiterm"/>
    <property type="match status" value="1"/>
</dbReference>
<evidence type="ECO:0000256" key="1">
    <source>
        <dbReference type="ARBA" id="ARBA00022553"/>
    </source>
</evidence>
<dbReference type="GO" id="GO:0032993">
    <property type="term" value="C:protein-DNA complex"/>
    <property type="evidence" value="ECO:0007669"/>
    <property type="project" value="TreeGrafter"/>
</dbReference>
<keyword evidence="1 6" id="KW-0597">Phosphoprotein</keyword>